<dbReference type="CDD" id="cd00882">
    <property type="entry name" value="Ras_like_GTPase"/>
    <property type="match status" value="1"/>
</dbReference>
<protein>
    <submittedName>
        <fullName evidence="2">Uncharacterized protein (DUF697 family)/GTP-binding protein EngB required for normal cell division</fullName>
    </submittedName>
</protein>
<dbReference type="SUPFAM" id="SSF52540">
    <property type="entry name" value="P-loop containing nucleoside triphosphate hydrolases"/>
    <property type="match status" value="1"/>
</dbReference>
<name>A0A8E2A279_9PORP</name>
<dbReference type="InterPro" id="IPR025662">
    <property type="entry name" value="Sigma_54_int_dom_ATP-bd_1"/>
</dbReference>
<keyword evidence="2" id="KW-0132">Cell division</keyword>
<evidence type="ECO:0000313" key="3">
    <source>
        <dbReference type="Proteomes" id="UP000574332"/>
    </source>
</evidence>
<dbReference type="InterPro" id="IPR006073">
    <property type="entry name" value="GTP-bd"/>
</dbReference>
<dbReference type="EMBL" id="JACCCY010000003">
    <property type="protein sequence ID" value="NYI50215.1"/>
    <property type="molecule type" value="Genomic_DNA"/>
</dbReference>
<dbReference type="PANTHER" id="PTHR11649:SF13">
    <property type="entry name" value="ENGB-TYPE G DOMAIN-CONTAINING PROTEIN"/>
    <property type="match status" value="1"/>
</dbReference>
<dbReference type="Gene3D" id="3.40.50.300">
    <property type="entry name" value="P-loop containing nucleotide triphosphate hydrolases"/>
    <property type="match status" value="1"/>
</dbReference>
<feature type="domain" description="G" evidence="1">
    <location>
        <begin position="31"/>
        <end position="149"/>
    </location>
</feature>
<evidence type="ECO:0000259" key="1">
    <source>
        <dbReference type="Pfam" id="PF01926"/>
    </source>
</evidence>
<dbReference type="AlphaFoldDB" id="A0A8E2A279"/>
<dbReference type="RefSeq" id="WP_179399825.1">
    <property type="nucleotide sequence ID" value="NZ_JACCCY010000003.1"/>
</dbReference>
<proteinExistence type="predicted"/>
<dbReference type="Pfam" id="PF01926">
    <property type="entry name" value="MMR_HSR1"/>
    <property type="match status" value="1"/>
</dbReference>
<dbReference type="PROSITE" id="PS00675">
    <property type="entry name" value="SIGMA54_INTERACT_1"/>
    <property type="match status" value="1"/>
</dbReference>
<dbReference type="GO" id="GO:0005525">
    <property type="term" value="F:GTP binding"/>
    <property type="evidence" value="ECO:0007669"/>
    <property type="project" value="InterPro"/>
</dbReference>
<organism evidence="2 3">
    <name type="scientific">Macellibacteroides fermentans</name>
    <dbReference type="NCBI Taxonomy" id="879969"/>
    <lineage>
        <taxon>Bacteria</taxon>
        <taxon>Pseudomonadati</taxon>
        <taxon>Bacteroidota</taxon>
        <taxon>Bacteroidia</taxon>
        <taxon>Bacteroidales</taxon>
        <taxon>Porphyromonadaceae</taxon>
        <taxon>Macellibacteroides</taxon>
    </lineage>
</organism>
<reference evidence="2 3" key="1">
    <citation type="submission" date="2020-07" db="EMBL/GenBank/DDBJ databases">
        <title>Genomic Encyclopedia of Type Strains, Phase IV (KMG-IV): sequencing the most valuable type-strain genomes for metagenomic binning, comparative biology and taxonomic classification.</title>
        <authorList>
            <person name="Goeker M."/>
        </authorList>
    </citation>
    <scope>NUCLEOTIDE SEQUENCE [LARGE SCALE GENOMIC DNA]</scope>
    <source>
        <strain evidence="2 3">DSM 23697</strain>
    </source>
</reference>
<dbReference type="GO" id="GO:0051301">
    <property type="term" value="P:cell division"/>
    <property type="evidence" value="ECO:0007669"/>
    <property type="project" value="UniProtKB-KW"/>
</dbReference>
<comment type="caution">
    <text evidence="2">The sequence shown here is derived from an EMBL/GenBank/DDBJ whole genome shotgun (WGS) entry which is preliminary data.</text>
</comment>
<dbReference type="PANTHER" id="PTHR11649">
    <property type="entry name" value="MSS1/TRME-RELATED GTP-BINDING PROTEIN"/>
    <property type="match status" value="1"/>
</dbReference>
<dbReference type="InterPro" id="IPR027417">
    <property type="entry name" value="P-loop_NTPase"/>
</dbReference>
<gene>
    <name evidence="2" type="ORF">F5613_002345</name>
</gene>
<sequence>MNNFVIPTEEISKNFENSYNTLKESIKAPNVLLLGQTGVGKSSLINTIFGNDLAAVSHTKPETRGFHEYKSPKVPVTIIDSEGYELVQSNRFIELLNQYLNENFADISKQVHIAWYCISLSSARVLPYDLDNIEYILKERKIPVCVVFTQCDFDDNDGREAKRLTDVVSKRFGNSVCCFQTSNDEKINEFLDIEKLVDWSMNNLSDDNLRIGFLIAQKADLQKKEELIQEKIKTYMAGAAAIGFTPIPVSDAILLTGLQVKMASDIFTIYGINNSMSLMLRNIIAGRVVSMLGKSVAGNLLKFIPGIGSVAGGLINAGVASAITFSMGNALNVLCKKAVEQAWSNDVKSFDAIFTEENLNQLIESYKK</sequence>
<dbReference type="Proteomes" id="UP000574332">
    <property type="component" value="Unassembled WGS sequence"/>
</dbReference>
<keyword evidence="2" id="KW-0131">Cell cycle</keyword>
<keyword evidence="3" id="KW-1185">Reference proteome</keyword>
<evidence type="ECO:0000313" key="2">
    <source>
        <dbReference type="EMBL" id="NYI50215.1"/>
    </source>
</evidence>
<accession>A0A8E2A279</accession>